<proteinExistence type="predicted"/>
<evidence type="ECO:0000313" key="3">
    <source>
        <dbReference type="Proteomes" id="UP000887116"/>
    </source>
</evidence>
<name>A0A8X6GWN7_TRICU</name>
<comment type="caution">
    <text evidence="2">The sequence shown here is derived from an EMBL/GenBank/DDBJ whole genome shotgun (WGS) entry which is preliminary data.</text>
</comment>
<dbReference type="EMBL" id="BMAO01026806">
    <property type="protein sequence ID" value="GFR12602.1"/>
    <property type="molecule type" value="Genomic_DNA"/>
</dbReference>
<dbReference type="Proteomes" id="UP000887116">
    <property type="component" value="Unassembled WGS sequence"/>
</dbReference>
<evidence type="ECO:0000313" key="2">
    <source>
        <dbReference type="EMBL" id="GFR12602.1"/>
    </source>
</evidence>
<dbReference type="AlphaFoldDB" id="A0A8X6GWN7"/>
<feature type="region of interest" description="Disordered" evidence="1">
    <location>
        <begin position="65"/>
        <end position="92"/>
    </location>
</feature>
<feature type="region of interest" description="Disordered" evidence="1">
    <location>
        <begin position="120"/>
        <end position="139"/>
    </location>
</feature>
<gene>
    <name evidence="2" type="ORF">TNCT_277251</name>
</gene>
<sequence>MAFLTKGKKEDLRKLAWEMGLSVGEDLRILDIKHLIVNSEKYEEASIKNLFTNIIEERLEKIKNDEQAAEQERKKAEQAEEEERKKAEQAADLERRKAEMDFELQKLKLQLEAKMSGVPQNSVRRSKYSQKMTNSTAKKGICGSKKSNLPYFMLSRQYRVSLPLSSSYIFQCCKPSEYDATSTGDFQAVFK</sequence>
<accession>A0A8X6GWN7</accession>
<reference evidence="2" key="1">
    <citation type="submission" date="2020-07" db="EMBL/GenBank/DDBJ databases">
        <title>Multicomponent nature underlies the extraordinary mechanical properties of spider dragline silk.</title>
        <authorList>
            <person name="Kono N."/>
            <person name="Nakamura H."/>
            <person name="Mori M."/>
            <person name="Yoshida Y."/>
            <person name="Ohtoshi R."/>
            <person name="Malay A.D."/>
            <person name="Moran D.A.P."/>
            <person name="Tomita M."/>
            <person name="Numata K."/>
            <person name="Arakawa K."/>
        </authorList>
    </citation>
    <scope>NUCLEOTIDE SEQUENCE</scope>
</reference>
<organism evidence="2 3">
    <name type="scientific">Trichonephila clavata</name>
    <name type="common">Joro spider</name>
    <name type="synonym">Nephila clavata</name>
    <dbReference type="NCBI Taxonomy" id="2740835"/>
    <lineage>
        <taxon>Eukaryota</taxon>
        <taxon>Metazoa</taxon>
        <taxon>Ecdysozoa</taxon>
        <taxon>Arthropoda</taxon>
        <taxon>Chelicerata</taxon>
        <taxon>Arachnida</taxon>
        <taxon>Araneae</taxon>
        <taxon>Araneomorphae</taxon>
        <taxon>Entelegynae</taxon>
        <taxon>Araneoidea</taxon>
        <taxon>Nephilidae</taxon>
        <taxon>Trichonephila</taxon>
    </lineage>
</organism>
<feature type="compositionally biased region" description="Polar residues" evidence="1">
    <location>
        <begin position="120"/>
        <end position="137"/>
    </location>
</feature>
<dbReference type="OrthoDB" id="6433986at2759"/>
<keyword evidence="3" id="KW-1185">Reference proteome</keyword>
<evidence type="ECO:0000256" key="1">
    <source>
        <dbReference type="SAM" id="MobiDB-lite"/>
    </source>
</evidence>
<protein>
    <submittedName>
        <fullName evidence="2">Uncharacterized protein</fullName>
    </submittedName>
</protein>